<gene>
    <name evidence="3" type="ORF">HPB48_013569</name>
</gene>
<organism evidence="3 4">
    <name type="scientific">Haemaphysalis longicornis</name>
    <name type="common">Bush tick</name>
    <dbReference type="NCBI Taxonomy" id="44386"/>
    <lineage>
        <taxon>Eukaryota</taxon>
        <taxon>Metazoa</taxon>
        <taxon>Ecdysozoa</taxon>
        <taxon>Arthropoda</taxon>
        <taxon>Chelicerata</taxon>
        <taxon>Arachnida</taxon>
        <taxon>Acari</taxon>
        <taxon>Parasitiformes</taxon>
        <taxon>Ixodida</taxon>
        <taxon>Ixodoidea</taxon>
        <taxon>Ixodidae</taxon>
        <taxon>Haemaphysalinae</taxon>
        <taxon>Haemaphysalis</taxon>
    </lineage>
</organism>
<evidence type="ECO:0000259" key="2">
    <source>
        <dbReference type="PROSITE" id="PS50800"/>
    </source>
</evidence>
<feature type="compositionally biased region" description="Basic and acidic residues" evidence="1">
    <location>
        <begin position="89"/>
        <end position="99"/>
    </location>
</feature>
<dbReference type="SMART" id="SM00513">
    <property type="entry name" value="SAP"/>
    <property type="match status" value="1"/>
</dbReference>
<dbReference type="SUPFAM" id="SSF68906">
    <property type="entry name" value="SAP domain"/>
    <property type="match status" value="1"/>
</dbReference>
<evidence type="ECO:0000313" key="3">
    <source>
        <dbReference type="EMBL" id="KAH9378988.1"/>
    </source>
</evidence>
<dbReference type="InterPro" id="IPR036361">
    <property type="entry name" value="SAP_dom_sf"/>
</dbReference>
<protein>
    <recommendedName>
        <fullName evidence="2">SAP domain-containing protein</fullName>
    </recommendedName>
</protein>
<dbReference type="EMBL" id="JABSTR010000009">
    <property type="protein sequence ID" value="KAH9378988.1"/>
    <property type="molecule type" value="Genomic_DNA"/>
</dbReference>
<keyword evidence="4" id="KW-1185">Reference proteome</keyword>
<dbReference type="AlphaFoldDB" id="A0A9J6GXC8"/>
<dbReference type="InterPro" id="IPR003034">
    <property type="entry name" value="SAP_dom"/>
</dbReference>
<accession>A0A9J6GXC8</accession>
<dbReference type="Gene3D" id="1.10.720.30">
    <property type="entry name" value="SAP domain"/>
    <property type="match status" value="1"/>
</dbReference>
<dbReference type="Proteomes" id="UP000821853">
    <property type="component" value="Unassembled WGS sequence"/>
</dbReference>
<sequence>MTARRRKLKELNVAELKVELGARGLKKSCNKADLAERLEEALENEGLDPIVHKFTVPLEPVAETDDNSDGNTSSPNKVDVSGDPAGKISKSETGKRTSEELATVVRQ</sequence>
<comment type="caution">
    <text evidence="3">The sequence shown here is derived from an EMBL/GenBank/DDBJ whole genome shotgun (WGS) entry which is preliminary data.</text>
</comment>
<evidence type="ECO:0000256" key="1">
    <source>
        <dbReference type="SAM" id="MobiDB-lite"/>
    </source>
</evidence>
<reference evidence="3 4" key="1">
    <citation type="journal article" date="2020" name="Cell">
        <title>Large-Scale Comparative Analyses of Tick Genomes Elucidate Their Genetic Diversity and Vector Capacities.</title>
        <authorList>
            <consortium name="Tick Genome and Microbiome Consortium (TIGMIC)"/>
            <person name="Jia N."/>
            <person name="Wang J."/>
            <person name="Shi W."/>
            <person name="Du L."/>
            <person name="Sun Y."/>
            <person name="Zhan W."/>
            <person name="Jiang J.F."/>
            <person name="Wang Q."/>
            <person name="Zhang B."/>
            <person name="Ji P."/>
            <person name="Bell-Sakyi L."/>
            <person name="Cui X.M."/>
            <person name="Yuan T.T."/>
            <person name="Jiang B.G."/>
            <person name="Yang W.F."/>
            <person name="Lam T.T."/>
            <person name="Chang Q.C."/>
            <person name="Ding S.J."/>
            <person name="Wang X.J."/>
            <person name="Zhu J.G."/>
            <person name="Ruan X.D."/>
            <person name="Zhao L."/>
            <person name="Wei J.T."/>
            <person name="Ye R.Z."/>
            <person name="Que T.C."/>
            <person name="Du C.H."/>
            <person name="Zhou Y.H."/>
            <person name="Cheng J.X."/>
            <person name="Dai P.F."/>
            <person name="Guo W.B."/>
            <person name="Han X.H."/>
            <person name="Huang E.J."/>
            <person name="Li L.F."/>
            <person name="Wei W."/>
            <person name="Gao Y.C."/>
            <person name="Liu J.Z."/>
            <person name="Shao H.Z."/>
            <person name="Wang X."/>
            <person name="Wang C.C."/>
            <person name="Yang T.C."/>
            <person name="Huo Q.B."/>
            <person name="Li W."/>
            <person name="Chen H.Y."/>
            <person name="Chen S.E."/>
            <person name="Zhou L.G."/>
            <person name="Ni X.B."/>
            <person name="Tian J.H."/>
            <person name="Sheng Y."/>
            <person name="Liu T."/>
            <person name="Pan Y.S."/>
            <person name="Xia L.Y."/>
            <person name="Li J."/>
            <person name="Zhao F."/>
            <person name="Cao W.C."/>
        </authorList>
    </citation>
    <scope>NUCLEOTIDE SEQUENCE [LARGE SCALE GENOMIC DNA]</scope>
    <source>
        <strain evidence="3">HaeL-2018</strain>
    </source>
</reference>
<feature type="region of interest" description="Disordered" evidence="1">
    <location>
        <begin position="59"/>
        <end position="107"/>
    </location>
</feature>
<dbReference type="Pfam" id="PF02037">
    <property type="entry name" value="SAP"/>
    <property type="match status" value="1"/>
</dbReference>
<name>A0A9J6GXC8_HAELO</name>
<feature type="domain" description="SAP" evidence="2">
    <location>
        <begin position="8"/>
        <end position="42"/>
    </location>
</feature>
<dbReference type="PROSITE" id="PS50800">
    <property type="entry name" value="SAP"/>
    <property type="match status" value="1"/>
</dbReference>
<proteinExistence type="predicted"/>
<dbReference type="VEuPathDB" id="VectorBase:HLOH_064857"/>
<evidence type="ECO:0000313" key="4">
    <source>
        <dbReference type="Proteomes" id="UP000821853"/>
    </source>
</evidence>